<evidence type="ECO:0000313" key="1">
    <source>
        <dbReference type="EMBL" id="OIR11623.1"/>
    </source>
</evidence>
<dbReference type="EMBL" id="MIYV01000018">
    <property type="protein sequence ID" value="OIR11623.1"/>
    <property type="molecule type" value="Genomic_DNA"/>
</dbReference>
<dbReference type="Proteomes" id="UP000183403">
    <property type="component" value="Unassembled WGS sequence"/>
</dbReference>
<proteinExistence type="predicted"/>
<gene>
    <name evidence="1" type="ORF">BEU03_02635</name>
</gene>
<name>A0A1J5ST12_9ARCH</name>
<comment type="caution">
    <text evidence="1">The sequence shown here is derived from an EMBL/GenBank/DDBJ whole genome shotgun (WGS) entry which is preliminary data.</text>
</comment>
<dbReference type="AlphaFoldDB" id="A0A1J5ST12"/>
<reference evidence="1 2" key="1">
    <citation type="submission" date="2016-08" db="EMBL/GenBank/DDBJ databases">
        <title>New Insights into Marine Group III Euryarchaeota, from dark to light.</title>
        <authorList>
            <person name="Haro-Moreno J.M."/>
            <person name="Rodriguez-Valera F."/>
            <person name="Lopez-Garcia P."/>
            <person name="Moreira D."/>
            <person name="Martin-Cuadrado A.B."/>
        </authorList>
    </citation>
    <scope>NUCLEOTIDE SEQUENCE [LARGE SCALE GENOMIC DNA]</scope>
    <source>
        <strain evidence="1">CG-Epi6</strain>
    </source>
</reference>
<sequence length="131" mass="14913">MLEDIKSKINSNAKEISKEINNSASIVSEMAKSKVDSVVLSVATQIITKSMNGIASKGFSYINNDKKYQGIIDKTWEVLPLPMRLIGKETLCYDDNMYFLRKTIFGKDKEKPKVDTEDKNIISRTIRKMFP</sequence>
<organism evidence="1 2">
    <name type="scientific">Marine Group III euryarchaeote CG-Epi6</name>
    <dbReference type="NCBI Taxonomy" id="1889000"/>
    <lineage>
        <taxon>Archaea</taxon>
        <taxon>Methanobacteriati</taxon>
        <taxon>Thermoplasmatota</taxon>
        <taxon>Thermoplasmata</taxon>
        <taxon>Candidatus Thermoprofundales</taxon>
    </lineage>
</organism>
<evidence type="ECO:0000313" key="2">
    <source>
        <dbReference type="Proteomes" id="UP000183403"/>
    </source>
</evidence>
<protein>
    <submittedName>
        <fullName evidence="1">Uncharacterized protein</fullName>
    </submittedName>
</protein>
<accession>A0A1J5ST12</accession>